<dbReference type="InterPro" id="IPR046884">
    <property type="entry name" value="MnmA-like_central"/>
</dbReference>
<feature type="region of interest" description="Interaction with target base in tRNA" evidence="9">
    <location>
        <begin position="121"/>
        <end position="123"/>
    </location>
</feature>
<dbReference type="Gene3D" id="2.40.30.10">
    <property type="entry name" value="Translation factors"/>
    <property type="match status" value="1"/>
</dbReference>
<feature type="region of interest" description="Interaction with tRNA" evidence="9">
    <location>
        <begin position="347"/>
        <end position="348"/>
    </location>
</feature>
<evidence type="ECO:0000256" key="6">
    <source>
        <dbReference type="ARBA" id="ARBA00022884"/>
    </source>
</evidence>
<evidence type="ECO:0000259" key="10">
    <source>
        <dbReference type="Pfam" id="PF20258"/>
    </source>
</evidence>
<dbReference type="Gene3D" id="3.40.50.620">
    <property type="entry name" value="HUPs"/>
    <property type="match status" value="1"/>
</dbReference>
<dbReference type="NCBIfam" id="TIGR00420">
    <property type="entry name" value="trmU"/>
    <property type="match status" value="1"/>
</dbReference>
<dbReference type="GO" id="GO:0000049">
    <property type="term" value="F:tRNA binding"/>
    <property type="evidence" value="ECO:0007669"/>
    <property type="project" value="UniProtKB-KW"/>
</dbReference>
<feature type="domain" description="tRNA-specific 2-thiouridylase MnmA-like central" evidence="11">
    <location>
        <begin position="249"/>
        <end position="310"/>
    </location>
</feature>
<feature type="site" description="Interaction with tRNA" evidence="9">
    <location>
        <position position="151"/>
    </location>
</feature>
<comment type="catalytic activity">
    <reaction evidence="8 9">
        <text>S-sulfanyl-L-cysteinyl-[protein] + uridine(34) in tRNA + AH2 + ATP = 2-thiouridine(34) in tRNA + L-cysteinyl-[protein] + A + AMP + diphosphate + H(+)</text>
        <dbReference type="Rhea" id="RHEA:47032"/>
        <dbReference type="Rhea" id="RHEA-COMP:10131"/>
        <dbReference type="Rhea" id="RHEA-COMP:11726"/>
        <dbReference type="Rhea" id="RHEA-COMP:11727"/>
        <dbReference type="Rhea" id="RHEA-COMP:11728"/>
        <dbReference type="ChEBI" id="CHEBI:13193"/>
        <dbReference type="ChEBI" id="CHEBI:15378"/>
        <dbReference type="ChEBI" id="CHEBI:17499"/>
        <dbReference type="ChEBI" id="CHEBI:29950"/>
        <dbReference type="ChEBI" id="CHEBI:30616"/>
        <dbReference type="ChEBI" id="CHEBI:33019"/>
        <dbReference type="ChEBI" id="CHEBI:61963"/>
        <dbReference type="ChEBI" id="CHEBI:65315"/>
        <dbReference type="ChEBI" id="CHEBI:87170"/>
        <dbReference type="ChEBI" id="CHEBI:456215"/>
        <dbReference type="EC" id="2.8.1.13"/>
    </reaction>
</comment>
<evidence type="ECO:0000256" key="7">
    <source>
        <dbReference type="ARBA" id="ARBA00023157"/>
    </source>
</evidence>
<dbReference type="Pfam" id="PF20258">
    <property type="entry name" value="tRNA_Me_trans_C"/>
    <property type="match status" value="1"/>
</dbReference>
<dbReference type="PATRIC" id="fig|1618608.3.peg.133"/>
<keyword evidence="4 9" id="KW-0547">Nucleotide-binding</keyword>
<evidence type="ECO:0000256" key="4">
    <source>
        <dbReference type="ARBA" id="ARBA00022741"/>
    </source>
</evidence>
<comment type="caution">
    <text evidence="9">Lacks conserved residue(s) required for the propagation of feature annotation.</text>
</comment>
<evidence type="ECO:0000256" key="1">
    <source>
        <dbReference type="ARBA" id="ARBA00022555"/>
    </source>
</evidence>
<keyword evidence="5 9" id="KW-0067">ATP-binding</keyword>
<keyword evidence="9" id="KW-0963">Cytoplasm</keyword>
<comment type="subcellular location">
    <subcellularLocation>
        <location evidence="9">Cytoplasm</location>
    </subcellularLocation>
</comment>
<keyword evidence="3 9" id="KW-0819">tRNA processing</keyword>
<protein>
    <recommendedName>
        <fullName evidence="9">tRNA-specific 2-thiouridylase MnmA</fullName>
        <ecNumber evidence="9">2.8.1.13</ecNumber>
    </recommendedName>
</protein>
<dbReference type="Pfam" id="PF20259">
    <property type="entry name" value="tRNA_Me_trans_M"/>
    <property type="match status" value="1"/>
</dbReference>
<keyword evidence="1 9" id="KW-0820">tRNA-binding</keyword>
<keyword evidence="2 9" id="KW-0808">Transferase</keyword>
<dbReference type="EC" id="2.8.1.13" evidence="9"/>
<proteinExistence type="inferred from homology"/>
<accession>A0A0G1WR82</accession>
<dbReference type="InterPro" id="IPR046885">
    <property type="entry name" value="MnmA-like_C"/>
</dbReference>
<feature type="binding site" evidence="9">
    <location>
        <position position="150"/>
    </location>
    <ligand>
        <name>ATP</name>
        <dbReference type="ChEBI" id="CHEBI:30616"/>
    </ligand>
</feature>
<keyword evidence="7" id="KW-1015">Disulfide bond</keyword>
<evidence type="ECO:0000256" key="8">
    <source>
        <dbReference type="ARBA" id="ARBA00051542"/>
    </source>
</evidence>
<sequence length="419" mass="46928">MKRNSERKKVFVGMSPLKSLHDLTGQAGGVRRRVFVGMSGGVDSSVTAALLGEQGFDVTGVHIKMWSDPEIPCTFKRDREDAIRVAAHLGIPFATWDFTKEYKKEVVEYLIREYAVGRTPNPDVMCNRHIKFGAFLARALERGADAVATGHYVQLMQSTNNESSTNKRINGFVNSQEIRYSLMAARHAQKDQSYFLWTLTQEQLAHALFPIGEYTKPEVRRLAKKFGLSTAEKEESQGICFIGEIDLNQFLKKYIPVSRGRVRTAFGKDIGEHEGLQFYTIGQREGLGIGGGIPYYVASKDFSRNVLVVAEGPYDEGLFRSEVKIFDVHWISGVVPKFPFACEARIRYRQPLQPCTVRTVKDVQAVENERFERAKSSSARRSDRTGLTVVFDSPQRAVTPGQSIVFYAGEEMMGGGIIG</sequence>
<dbReference type="InterPro" id="IPR004506">
    <property type="entry name" value="MnmA-like"/>
</dbReference>
<feature type="region of interest" description="Interaction with tRNA" evidence="9">
    <location>
        <begin position="190"/>
        <end position="192"/>
    </location>
</feature>
<dbReference type="HAMAP" id="MF_00144">
    <property type="entry name" value="tRNA_thiouridyl_MnmA"/>
    <property type="match status" value="1"/>
</dbReference>
<comment type="similarity">
    <text evidence="9">Belongs to the MnmA/TRMU family.</text>
</comment>
<dbReference type="EMBL" id="LCQQ01000008">
    <property type="protein sequence ID" value="KKW21363.1"/>
    <property type="molecule type" value="Genomic_DNA"/>
</dbReference>
<organism evidence="12 13">
    <name type="scientific">Candidatus Adlerbacteria bacterium GW2011_GWC1_50_9</name>
    <dbReference type="NCBI Taxonomy" id="1618608"/>
    <lineage>
        <taxon>Bacteria</taxon>
        <taxon>Candidatus Adleribacteriota</taxon>
    </lineage>
</organism>
<reference evidence="12 13" key="1">
    <citation type="journal article" date="2015" name="Nature">
        <title>rRNA introns, odd ribosomes, and small enigmatic genomes across a large radiation of phyla.</title>
        <authorList>
            <person name="Brown C.T."/>
            <person name="Hug L.A."/>
            <person name="Thomas B.C."/>
            <person name="Sharon I."/>
            <person name="Castelle C.J."/>
            <person name="Singh A."/>
            <person name="Wilkins M.J."/>
            <person name="Williams K.H."/>
            <person name="Banfield J.F."/>
        </authorList>
    </citation>
    <scope>NUCLEOTIDE SEQUENCE [LARGE SCALE GENOMIC DNA]</scope>
</reference>
<feature type="active site" description="Cysteine persulfide intermediate" evidence="9">
    <location>
        <position position="240"/>
    </location>
</feature>
<feature type="binding site" evidence="9">
    <location>
        <begin position="37"/>
        <end position="44"/>
    </location>
    <ligand>
        <name>ATP</name>
        <dbReference type="ChEBI" id="CHEBI:30616"/>
    </ligand>
</feature>
<dbReference type="GO" id="GO:0002143">
    <property type="term" value="P:tRNA wobble position uridine thiolation"/>
    <property type="evidence" value="ECO:0007669"/>
    <property type="project" value="TreeGrafter"/>
</dbReference>
<dbReference type="CDD" id="cd01998">
    <property type="entry name" value="MnmA_TRMU-like"/>
    <property type="match status" value="1"/>
</dbReference>
<feature type="binding site" evidence="9">
    <location>
        <position position="63"/>
    </location>
    <ligand>
        <name>ATP</name>
        <dbReference type="ChEBI" id="CHEBI:30616"/>
    </ligand>
</feature>
<name>A0A0G1WR82_9BACT</name>
<evidence type="ECO:0000313" key="13">
    <source>
        <dbReference type="Proteomes" id="UP000034201"/>
    </source>
</evidence>
<dbReference type="Gene3D" id="2.30.30.280">
    <property type="entry name" value="Adenine nucleotide alpha hydrolases-like domains"/>
    <property type="match status" value="1"/>
</dbReference>
<evidence type="ECO:0000256" key="9">
    <source>
        <dbReference type="HAMAP-Rule" id="MF_00144"/>
    </source>
</evidence>
<gene>
    <name evidence="9" type="primary">mnmA</name>
    <name evidence="12" type="ORF">UY61_C0008G0015</name>
</gene>
<dbReference type="GO" id="GO:0005524">
    <property type="term" value="F:ATP binding"/>
    <property type="evidence" value="ECO:0007669"/>
    <property type="project" value="UniProtKB-KW"/>
</dbReference>
<evidence type="ECO:0000256" key="3">
    <source>
        <dbReference type="ARBA" id="ARBA00022694"/>
    </source>
</evidence>
<keyword evidence="6 9" id="KW-0694">RNA-binding</keyword>
<evidence type="ECO:0000256" key="2">
    <source>
        <dbReference type="ARBA" id="ARBA00022679"/>
    </source>
</evidence>
<dbReference type="SUPFAM" id="SSF52402">
    <property type="entry name" value="Adenine nucleotide alpha hydrolases-like"/>
    <property type="match status" value="1"/>
</dbReference>
<dbReference type="Proteomes" id="UP000034201">
    <property type="component" value="Unassembled WGS sequence"/>
</dbReference>
<feature type="site" description="Interaction with tRNA" evidence="9">
    <location>
        <position position="402"/>
    </location>
</feature>
<dbReference type="PANTHER" id="PTHR11933">
    <property type="entry name" value="TRNA 5-METHYLAMINOMETHYL-2-THIOURIDYLATE -METHYLTRANSFERASE"/>
    <property type="match status" value="1"/>
</dbReference>
<dbReference type="InterPro" id="IPR023382">
    <property type="entry name" value="MnmA-like_central_sf"/>
</dbReference>
<comment type="function">
    <text evidence="9">Catalyzes the 2-thiolation of uridine at the wobble position (U34) of tRNA, leading to the formation of s(2)U34.</text>
</comment>
<dbReference type="FunFam" id="3.40.50.620:FF:000115">
    <property type="entry name" value="tRNA-specific 2-thiouridylase MnmA"/>
    <property type="match status" value="1"/>
</dbReference>
<dbReference type="AlphaFoldDB" id="A0A0G1WR82"/>
<feature type="domain" description="tRNA-specific 2-thiouridylase MnmA-like C-terminal" evidence="10">
    <location>
        <begin position="378"/>
        <end position="418"/>
    </location>
</feature>
<dbReference type="FunFam" id="2.30.30.280:FF:000001">
    <property type="entry name" value="tRNA-specific 2-thiouridylase MnmA"/>
    <property type="match status" value="1"/>
</dbReference>
<dbReference type="InterPro" id="IPR014729">
    <property type="entry name" value="Rossmann-like_a/b/a_fold"/>
</dbReference>
<feature type="active site" description="Nucleophile" evidence="9">
    <location>
        <position position="126"/>
    </location>
</feature>
<evidence type="ECO:0000256" key="5">
    <source>
        <dbReference type="ARBA" id="ARBA00022840"/>
    </source>
</evidence>
<dbReference type="GO" id="GO:0103016">
    <property type="term" value="F:tRNA-uridine 2-sulfurtransferase activity"/>
    <property type="evidence" value="ECO:0007669"/>
    <property type="project" value="UniProtKB-EC"/>
</dbReference>
<evidence type="ECO:0000259" key="11">
    <source>
        <dbReference type="Pfam" id="PF20259"/>
    </source>
</evidence>
<dbReference type="GO" id="GO:0005737">
    <property type="term" value="C:cytoplasm"/>
    <property type="evidence" value="ECO:0007669"/>
    <property type="project" value="UniProtKB-SubCell"/>
</dbReference>
<comment type="caution">
    <text evidence="12">The sequence shown here is derived from an EMBL/GenBank/DDBJ whole genome shotgun (WGS) entry which is preliminary data.</text>
</comment>
<dbReference type="NCBIfam" id="NF001138">
    <property type="entry name" value="PRK00143.1"/>
    <property type="match status" value="1"/>
</dbReference>
<dbReference type="PANTHER" id="PTHR11933:SF5">
    <property type="entry name" value="MITOCHONDRIAL TRNA-SPECIFIC 2-THIOURIDYLASE 1"/>
    <property type="match status" value="1"/>
</dbReference>
<evidence type="ECO:0000313" key="12">
    <source>
        <dbReference type="EMBL" id="KKW21363.1"/>
    </source>
</evidence>
<dbReference type="Pfam" id="PF03054">
    <property type="entry name" value="tRNA_Me_trans"/>
    <property type="match status" value="1"/>
</dbReference>